<keyword evidence="3" id="KW-0106">Calcium</keyword>
<keyword evidence="4" id="KW-0406">Ion transport</keyword>
<accession>A0A368X4T6</accession>
<evidence type="ECO:0000256" key="5">
    <source>
        <dbReference type="SAM" id="MobiDB-lite"/>
    </source>
</evidence>
<proteinExistence type="predicted"/>
<feature type="compositionally biased region" description="Basic and acidic residues" evidence="5">
    <location>
        <begin position="298"/>
        <end position="310"/>
    </location>
</feature>
<dbReference type="Pfam" id="PF07603">
    <property type="entry name" value="Lcl_C"/>
    <property type="match status" value="1"/>
</dbReference>
<name>A0A368X4T6_MARNT</name>
<comment type="caution">
    <text evidence="7">The sequence shown here is derived from an EMBL/GenBank/DDBJ whole genome shotgun (WGS) entry which is preliminary data.</text>
</comment>
<keyword evidence="1" id="KW-0732">Signal</keyword>
<evidence type="ECO:0000256" key="2">
    <source>
        <dbReference type="ARBA" id="ARBA00022737"/>
    </source>
</evidence>
<sequence length="520" mass="55795">MKKTIFASGILAGTLLLVGCGGGGGDSDDDDSARSTSSPTPSLSIAPTAIREGSGKTTVSVQVSLTNRTDRPVSVAYETRDGTALSGEDYEMASGTLTIPKGARRGTIDVTILGDTVYEPDEYFEIALSKASGARLASSDAVAAISVNNDDQPPQFTFETRQQSVSETVGKVTVTAQLSDISGKPVTANLTVSGTALGNNDYRVDTPASITFAPGEREASTEVEVLVDSIPEGGETITFEIDSIENALVDARNSINQHTIIILGDITLNDTGLDTFSDNASANLSSEPQSHPGQDAAFGRDSRALSDSDGHAGFSFTKLDEDGNPLPSNTPTWSCTRDNVTGLVWENKQPQFDLSGDMAPADLQNFRAANFRYAWRVDDETSNGGSAGQEQRRDQRLDLNNPVSANCAFAAGDRPYPLYCNTKTYLNEMNRLGTCGFQDWRMPSIEELRSIANYDVSDASARPDSRFQNGVEASVRYWSSNPSADNNAAAWCFDYDNGEVKLCQKTPDQYRGFMAVRSPE</sequence>
<protein>
    <submittedName>
        <fullName evidence="7">Calx-beta domain-containing protein</fullName>
    </submittedName>
</protein>
<evidence type="ECO:0000259" key="6">
    <source>
        <dbReference type="SMART" id="SM00237"/>
    </source>
</evidence>
<dbReference type="PANTHER" id="PTHR11878">
    <property type="entry name" value="SODIUM/CALCIUM EXCHANGER"/>
    <property type="match status" value="1"/>
</dbReference>
<feature type="compositionally biased region" description="Polar residues" evidence="5">
    <location>
        <begin position="279"/>
        <end position="292"/>
    </location>
</feature>
<dbReference type="SMART" id="SM00237">
    <property type="entry name" value="Calx_beta"/>
    <property type="match status" value="2"/>
</dbReference>
<dbReference type="GO" id="GO:0030001">
    <property type="term" value="P:metal ion transport"/>
    <property type="evidence" value="ECO:0007669"/>
    <property type="project" value="TreeGrafter"/>
</dbReference>
<dbReference type="EMBL" id="QPJI01000020">
    <property type="protein sequence ID" value="RCW62953.1"/>
    <property type="molecule type" value="Genomic_DNA"/>
</dbReference>
<feature type="domain" description="Calx-beta" evidence="6">
    <location>
        <begin position="143"/>
        <end position="242"/>
    </location>
</feature>
<dbReference type="Gene3D" id="2.60.40.2030">
    <property type="match status" value="2"/>
</dbReference>
<feature type="domain" description="Calx-beta" evidence="6">
    <location>
        <begin position="33"/>
        <end position="129"/>
    </location>
</feature>
<evidence type="ECO:0000256" key="3">
    <source>
        <dbReference type="ARBA" id="ARBA00022837"/>
    </source>
</evidence>
<reference evidence="7 8" key="1">
    <citation type="submission" date="2018-07" db="EMBL/GenBank/DDBJ databases">
        <title>Freshwater and sediment microbial communities from various areas in North America, analyzing microbe dynamics in response to fracking.</title>
        <authorList>
            <person name="Lamendella R."/>
        </authorList>
    </citation>
    <scope>NUCLEOTIDE SEQUENCE [LARGE SCALE GENOMIC DNA]</scope>
    <source>
        <strain evidence="7 8">105B</strain>
    </source>
</reference>
<gene>
    <name evidence="7" type="ORF">DET61_12075</name>
</gene>
<keyword evidence="2" id="KW-0677">Repeat</keyword>
<keyword evidence="4" id="KW-0813">Transport</keyword>
<dbReference type="InterPro" id="IPR011460">
    <property type="entry name" value="Lcl_C"/>
</dbReference>
<dbReference type="SUPFAM" id="SSF141072">
    <property type="entry name" value="CalX-like"/>
    <property type="match status" value="2"/>
</dbReference>
<evidence type="ECO:0000313" key="7">
    <source>
        <dbReference type="EMBL" id="RCW62953.1"/>
    </source>
</evidence>
<evidence type="ECO:0000256" key="1">
    <source>
        <dbReference type="ARBA" id="ARBA00022729"/>
    </source>
</evidence>
<dbReference type="InterPro" id="IPR003644">
    <property type="entry name" value="Calx_beta"/>
</dbReference>
<dbReference type="InterPro" id="IPR038081">
    <property type="entry name" value="CalX-like_sf"/>
</dbReference>
<feature type="region of interest" description="Disordered" evidence="5">
    <location>
        <begin position="23"/>
        <end position="47"/>
    </location>
</feature>
<feature type="region of interest" description="Disordered" evidence="5">
    <location>
        <begin position="279"/>
        <end position="333"/>
    </location>
</feature>
<dbReference type="Pfam" id="PF03160">
    <property type="entry name" value="Calx-beta"/>
    <property type="match status" value="1"/>
</dbReference>
<organism evidence="7 8">
    <name type="scientific">Marinobacter nauticus</name>
    <name type="common">Marinobacter hydrocarbonoclasticus</name>
    <name type="synonym">Marinobacter aquaeolei</name>
    <dbReference type="NCBI Taxonomy" id="2743"/>
    <lineage>
        <taxon>Bacteria</taxon>
        <taxon>Pseudomonadati</taxon>
        <taxon>Pseudomonadota</taxon>
        <taxon>Gammaproteobacteria</taxon>
        <taxon>Pseudomonadales</taxon>
        <taxon>Marinobacteraceae</taxon>
        <taxon>Marinobacter</taxon>
    </lineage>
</organism>
<dbReference type="PROSITE" id="PS51257">
    <property type="entry name" value="PROKAR_LIPOPROTEIN"/>
    <property type="match status" value="1"/>
</dbReference>
<evidence type="ECO:0000313" key="8">
    <source>
        <dbReference type="Proteomes" id="UP000253647"/>
    </source>
</evidence>
<evidence type="ECO:0000256" key="4">
    <source>
        <dbReference type="ARBA" id="ARBA00023065"/>
    </source>
</evidence>
<dbReference type="AlphaFoldDB" id="A0A368X4T6"/>
<dbReference type="PANTHER" id="PTHR11878:SF65">
    <property type="entry name" value="NA_CA-EXCHANGE PROTEIN, ISOFORM G"/>
    <property type="match status" value="1"/>
</dbReference>
<dbReference type="RefSeq" id="WP_114435434.1">
    <property type="nucleotide sequence ID" value="NZ_QPJI01000020.1"/>
</dbReference>
<dbReference type="GO" id="GO:0007154">
    <property type="term" value="P:cell communication"/>
    <property type="evidence" value="ECO:0007669"/>
    <property type="project" value="InterPro"/>
</dbReference>
<dbReference type="Proteomes" id="UP000253647">
    <property type="component" value="Unassembled WGS sequence"/>
</dbReference>
<dbReference type="InterPro" id="IPR051171">
    <property type="entry name" value="CaCA"/>
</dbReference>
<feature type="compositionally biased region" description="Low complexity" evidence="5">
    <location>
        <begin position="34"/>
        <end position="47"/>
    </location>
</feature>
<dbReference type="GO" id="GO:0016020">
    <property type="term" value="C:membrane"/>
    <property type="evidence" value="ECO:0007669"/>
    <property type="project" value="InterPro"/>
</dbReference>